<organism evidence="7 8">
    <name type="scientific">Fenollaria massiliensis</name>
    <dbReference type="NCBI Taxonomy" id="938288"/>
    <lineage>
        <taxon>Bacteria</taxon>
        <taxon>Bacillati</taxon>
        <taxon>Bacillota</taxon>
        <taxon>Clostridia</taxon>
        <taxon>Eubacteriales</taxon>
        <taxon>Fenollaria</taxon>
    </lineage>
</organism>
<dbReference type="GO" id="GO:0051287">
    <property type="term" value="F:NAD binding"/>
    <property type="evidence" value="ECO:0007669"/>
    <property type="project" value="InterPro"/>
</dbReference>
<dbReference type="PANTHER" id="PTHR43761:SF1">
    <property type="entry name" value="D-ISOMER SPECIFIC 2-HYDROXYACID DEHYDROGENASE CATALYTIC DOMAIN-CONTAINING PROTEIN-RELATED"/>
    <property type="match status" value="1"/>
</dbReference>
<keyword evidence="3" id="KW-0520">NAD</keyword>
<dbReference type="SUPFAM" id="SSF52283">
    <property type="entry name" value="Formate/glycerate dehydrogenase catalytic domain-like"/>
    <property type="match status" value="1"/>
</dbReference>
<evidence type="ECO:0000256" key="3">
    <source>
        <dbReference type="ARBA" id="ARBA00023027"/>
    </source>
</evidence>
<dbReference type="RefSeq" id="WP_249242671.1">
    <property type="nucleotide sequence ID" value="NZ_CP096649.1"/>
</dbReference>
<evidence type="ECO:0000313" key="8">
    <source>
        <dbReference type="Proteomes" id="UP000831151"/>
    </source>
</evidence>
<dbReference type="Gene3D" id="3.40.50.720">
    <property type="entry name" value="NAD(P)-binding Rossmann-like Domain"/>
    <property type="match status" value="2"/>
</dbReference>
<dbReference type="InterPro" id="IPR006139">
    <property type="entry name" value="D-isomer_2_OHA_DH_cat_dom"/>
</dbReference>
<protein>
    <submittedName>
        <fullName evidence="7">D-2-hydroxyacid dehydrogenase</fullName>
    </submittedName>
</protein>
<evidence type="ECO:0000256" key="1">
    <source>
        <dbReference type="ARBA" id="ARBA00005854"/>
    </source>
</evidence>
<proteinExistence type="inferred from homology"/>
<reference evidence="7" key="1">
    <citation type="submission" date="2022-04" db="EMBL/GenBank/DDBJ databases">
        <title>Complete genome sequences of Ezakiella coagulans and Fenollaria massiliensis.</title>
        <authorList>
            <person name="France M.T."/>
            <person name="Clifford J."/>
            <person name="Narina S."/>
            <person name="Rutt L."/>
            <person name="Ravel J."/>
        </authorList>
    </citation>
    <scope>NUCLEOTIDE SEQUENCE</scope>
    <source>
        <strain evidence="7">C0061C2</strain>
    </source>
</reference>
<gene>
    <name evidence="7" type="ORF">M1R53_00370</name>
</gene>
<name>A0A9E7DJG5_9FIRM</name>
<dbReference type="SUPFAM" id="SSF51735">
    <property type="entry name" value="NAD(P)-binding Rossmann-fold domains"/>
    <property type="match status" value="1"/>
</dbReference>
<sequence>MKIVFLDMYNSNPGDIDTAIFKDLGEFITYDRTNPSDIKERIKDADIVITNKVKLGKAELEGTKVKFIAEAATGFDNLDLNALKELGIGLANVPSYSTYSVVQLTLAHLLNATNDVYSYAKKVREGAWVDSQDFNFFLGTIHELAGKTAGIVGYGDIGQKVADAYRALGMKVIALKVAGHHANGDFFRDFEDFFKEADIISLHAPMNKDSKEIINKNSLALMKNTAIIINTARGGLINEADLADALKNGKVAFYASDVSAPEPMTKDNKLYELDNAAFTPHIAWASLEARQRLYKVIYDNIDAYVNGRSLNRIV</sequence>
<keyword evidence="8" id="KW-1185">Reference proteome</keyword>
<evidence type="ECO:0000313" key="7">
    <source>
        <dbReference type="EMBL" id="UQK59159.1"/>
    </source>
</evidence>
<dbReference type="InterPro" id="IPR029753">
    <property type="entry name" value="D-isomer_DH_CS"/>
</dbReference>
<dbReference type="PROSITE" id="PS00670">
    <property type="entry name" value="D_2_HYDROXYACID_DH_2"/>
    <property type="match status" value="1"/>
</dbReference>
<dbReference type="Pfam" id="PF00389">
    <property type="entry name" value="2-Hacid_dh"/>
    <property type="match status" value="1"/>
</dbReference>
<dbReference type="AlphaFoldDB" id="A0A9E7DJG5"/>
<comment type="similarity">
    <text evidence="1 4">Belongs to the D-isomer specific 2-hydroxyacid dehydrogenase family.</text>
</comment>
<feature type="domain" description="D-isomer specific 2-hydroxyacid dehydrogenase NAD-binding" evidence="6">
    <location>
        <begin position="106"/>
        <end position="283"/>
    </location>
</feature>
<dbReference type="InterPro" id="IPR036291">
    <property type="entry name" value="NAD(P)-bd_dom_sf"/>
</dbReference>
<dbReference type="PANTHER" id="PTHR43761">
    <property type="entry name" value="D-ISOMER SPECIFIC 2-HYDROXYACID DEHYDROGENASE FAMILY PROTEIN (AFU_ORTHOLOGUE AFUA_1G13630)"/>
    <property type="match status" value="1"/>
</dbReference>
<dbReference type="GO" id="GO:0016616">
    <property type="term" value="F:oxidoreductase activity, acting on the CH-OH group of donors, NAD or NADP as acceptor"/>
    <property type="evidence" value="ECO:0007669"/>
    <property type="project" value="InterPro"/>
</dbReference>
<evidence type="ECO:0000256" key="2">
    <source>
        <dbReference type="ARBA" id="ARBA00023002"/>
    </source>
</evidence>
<dbReference type="InterPro" id="IPR050418">
    <property type="entry name" value="D-iso_2-hydroxyacid_DH_PdxB"/>
</dbReference>
<evidence type="ECO:0000259" key="6">
    <source>
        <dbReference type="Pfam" id="PF02826"/>
    </source>
</evidence>
<dbReference type="Proteomes" id="UP000831151">
    <property type="component" value="Chromosome"/>
</dbReference>
<feature type="domain" description="D-isomer specific 2-hydroxyacid dehydrogenase catalytic" evidence="5">
    <location>
        <begin position="16"/>
        <end position="314"/>
    </location>
</feature>
<evidence type="ECO:0000256" key="4">
    <source>
        <dbReference type="RuleBase" id="RU003719"/>
    </source>
</evidence>
<dbReference type="KEGG" id="fms:M1R53_00370"/>
<dbReference type="PROSITE" id="PS00671">
    <property type="entry name" value="D_2_HYDROXYACID_DH_3"/>
    <property type="match status" value="1"/>
</dbReference>
<keyword evidence="2 4" id="KW-0560">Oxidoreductase</keyword>
<dbReference type="Pfam" id="PF02826">
    <property type="entry name" value="2-Hacid_dh_C"/>
    <property type="match status" value="1"/>
</dbReference>
<evidence type="ECO:0000259" key="5">
    <source>
        <dbReference type="Pfam" id="PF00389"/>
    </source>
</evidence>
<accession>A0A9E7DJG5</accession>
<dbReference type="InterPro" id="IPR006140">
    <property type="entry name" value="D-isomer_DH_NAD-bd"/>
</dbReference>
<dbReference type="EMBL" id="CP096649">
    <property type="protein sequence ID" value="UQK59159.1"/>
    <property type="molecule type" value="Genomic_DNA"/>
</dbReference>